<dbReference type="EMBL" id="JAWWNJ010000113">
    <property type="protein sequence ID" value="KAK6992149.1"/>
    <property type="molecule type" value="Genomic_DNA"/>
</dbReference>
<dbReference type="AlphaFoldDB" id="A0AAV9ZT70"/>
<organism evidence="1 2">
    <name type="scientific">Favolaschia claudopus</name>
    <dbReference type="NCBI Taxonomy" id="2862362"/>
    <lineage>
        <taxon>Eukaryota</taxon>
        <taxon>Fungi</taxon>
        <taxon>Dikarya</taxon>
        <taxon>Basidiomycota</taxon>
        <taxon>Agaricomycotina</taxon>
        <taxon>Agaricomycetes</taxon>
        <taxon>Agaricomycetidae</taxon>
        <taxon>Agaricales</taxon>
        <taxon>Marasmiineae</taxon>
        <taxon>Mycenaceae</taxon>
        <taxon>Favolaschia</taxon>
    </lineage>
</organism>
<keyword evidence="2" id="KW-1185">Reference proteome</keyword>
<reference evidence="1 2" key="1">
    <citation type="journal article" date="2024" name="J Genomics">
        <title>Draft genome sequencing and assembly of Favolaschia claudopus CIRM-BRFM 2984 isolated from oak limbs.</title>
        <authorList>
            <person name="Navarro D."/>
            <person name="Drula E."/>
            <person name="Chaduli D."/>
            <person name="Cazenave R."/>
            <person name="Ahrendt S."/>
            <person name="Wang J."/>
            <person name="Lipzen A."/>
            <person name="Daum C."/>
            <person name="Barry K."/>
            <person name="Grigoriev I.V."/>
            <person name="Favel A."/>
            <person name="Rosso M.N."/>
            <person name="Martin F."/>
        </authorList>
    </citation>
    <scope>NUCLEOTIDE SEQUENCE [LARGE SCALE GENOMIC DNA]</scope>
    <source>
        <strain evidence="1 2">CIRM-BRFM 2984</strain>
    </source>
</reference>
<proteinExistence type="predicted"/>
<dbReference type="Proteomes" id="UP001362999">
    <property type="component" value="Unassembled WGS sequence"/>
</dbReference>
<evidence type="ECO:0000313" key="2">
    <source>
        <dbReference type="Proteomes" id="UP001362999"/>
    </source>
</evidence>
<accession>A0AAV9ZT70</accession>
<gene>
    <name evidence="1" type="ORF">R3P38DRAFT_3090086</name>
</gene>
<evidence type="ECO:0000313" key="1">
    <source>
        <dbReference type="EMBL" id="KAK6992149.1"/>
    </source>
</evidence>
<sequence>MRHLRLSLPAEIVAEIFTEFLPTYPECPPLHGLHSPSLLGQICGLWRAIAFSTPSLWRAVEIKLSEDDSLRSPQPTKHITVNVDPIVDTIIGHSHRLEYFDVHMPLESLLTIEGAMPLLKHRHSVAVDTIDAHRCPMPLRY</sequence>
<comment type="caution">
    <text evidence="1">The sequence shown here is derived from an EMBL/GenBank/DDBJ whole genome shotgun (WGS) entry which is preliminary data.</text>
</comment>
<protein>
    <recommendedName>
        <fullName evidence="3">F-box domain-containing protein</fullName>
    </recommendedName>
</protein>
<evidence type="ECO:0008006" key="3">
    <source>
        <dbReference type="Google" id="ProtNLM"/>
    </source>
</evidence>
<name>A0AAV9ZT70_9AGAR</name>